<feature type="domain" description="CopC" evidence="11">
    <location>
        <begin position="25"/>
        <end position="116"/>
    </location>
</feature>
<keyword evidence="5 10" id="KW-0732">Signal</keyword>
<evidence type="ECO:0000256" key="1">
    <source>
        <dbReference type="ARBA" id="ARBA00004651"/>
    </source>
</evidence>
<feature type="transmembrane region" description="Helical" evidence="9">
    <location>
        <begin position="143"/>
        <end position="162"/>
    </location>
</feature>
<sequence>MLRAILIMLWLALAGLWGSDAALAHAALVESHPADGAVVEDVPSTVRLHFNEPVSPIVVSLTDARGQVHRGLHVAARNEVLEVAMPGDLPRGSHVLSYRVASGDGHPIGGSIVFAVGAATGPGTKPPLGGNDAVRRGLWLARVALYLGLFAGVGGAFFLAWPAPGLEAGRTKRVLIGFVAFGVLAAATSLGLQGIDALGETPASLGTAAVWVAGWRTAFGPTAAIGAAALLLAGTGLYGPTGWRRGCSLAAMAGVGLSLAWSGHASAAAPQWLTRPAVFLHAVGVAYWVGALIPLAFAVRQDPANALPVVRRFSTGALVAVALLTLAGLVLAVIQVEAPANLTETEYGRVLMAKMLLVIMLIGLAALNRMRLTPALAVPGGSGGTWLVRSVAAEIVVSACILGVVGLWRLTPPPRALAAATEAAASASVHLHSPRVMAQVTLSPGRAGAARARIVVASGRAEPVSPKEVTLVLAKPEAGIEAIARPARQDGRQGWLVVGLVLPQAGAWQVKVDILVDDFEKASLEGSITVRP</sequence>
<keyword evidence="2" id="KW-1003">Cell membrane</keyword>
<keyword evidence="7" id="KW-0186">Copper</keyword>
<feature type="transmembrane region" description="Helical" evidence="9">
    <location>
        <begin position="347"/>
        <end position="367"/>
    </location>
</feature>
<comment type="subcellular location">
    <subcellularLocation>
        <location evidence="1">Cell membrane</location>
        <topology evidence="1">Multi-pass membrane protein</topology>
    </subcellularLocation>
</comment>
<evidence type="ECO:0000256" key="3">
    <source>
        <dbReference type="ARBA" id="ARBA00022692"/>
    </source>
</evidence>
<dbReference type="RefSeq" id="WP_183453163.1">
    <property type="nucleotide sequence ID" value="NZ_JACHWB010000006.1"/>
</dbReference>
<feature type="signal peptide" evidence="10">
    <location>
        <begin position="1"/>
        <end position="26"/>
    </location>
</feature>
<dbReference type="GO" id="GO:0042597">
    <property type="term" value="C:periplasmic space"/>
    <property type="evidence" value="ECO:0007669"/>
    <property type="project" value="InterPro"/>
</dbReference>
<dbReference type="InterPro" id="IPR014756">
    <property type="entry name" value="Ig_E-set"/>
</dbReference>
<feature type="domain" description="Copper resistance protein D" evidence="12">
    <location>
        <begin position="309"/>
        <end position="408"/>
    </location>
</feature>
<feature type="chain" id="PRO_5030656979" evidence="10">
    <location>
        <begin position="27"/>
        <end position="532"/>
    </location>
</feature>
<evidence type="ECO:0000313" key="13">
    <source>
        <dbReference type="EMBL" id="MBB3020830.1"/>
    </source>
</evidence>
<proteinExistence type="predicted"/>
<dbReference type="InterPro" id="IPR032694">
    <property type="entry name" value="CopC/D"/>
</dbReference>
<reference evidence="13 14" key="1">
    <citation type="submission" date="2020-08" db="EMBL/GenBank/DDBJ databases">
        <title>The Agave Microbiome: Exploring the role of microbial communities in plant adaptations to desert environments.</title>
        <authorList>
            <person name="Partida-Martinez L.P."/>
        </authorList>
    </citation>
    <scope>NUCLEOTIDE SEQUENCE [LARGE SCALE GENOMIC DNA]</scope>
    <source>
        <strain evidence="13 14">AT3.9</strain>
    </source>
</reference>
<accession>A0A7W4VP86</accession>
<keyword evidence="6 9" id="KW-1133">Transmembrane helix</keyword>
<name>A0A7W4VP86_9HYPH</name>
<keyword evidence="14" id="KW-1185">Reference proteome</keyword>
<evidence type="ECO:0000313" key="14">
    <source>
        <dbReference type="Proteomes" id="UP000532010"/>
    </source>
</evidence>
<evidence type="ECO:0000256" key="8">
    <source>
        <dbReference type="ARBA" id="ARBA00023136"/>
    </source>
</evidence>
<dbReference type="InterPro" id="IPR008457">
    <property type="entry name" value="Cu-R_CopD_dom"/>
</dbReference>
<dbReference type="Pfam" id="PF04234">
    <property type="entry name" value="CopC"/>
    <property type="match status" value="1"/>
</dbReference>
<dbReference type="Proteomes" id="UP000532010">
    <property type="component" value="Unassembled WGS sequence"/>
</dbReference>
<feature type="transmembrane region" description="Helical" evidence="9">
    <location>
        <begin position="174"/>
        <end position="195"/>
    </location>
</feature>
<dbReference type="Pfam" id="PF05425">
    <property type="entry name" value="CopD"/>
    <property type="match status" value="1"/>
</dbReference>
<dbReference type="EMBL" id="JACHWB010000006">
    <property type="protein sequence ID" value="MBB3020830.1"/>
    <property type="molecule type" value="Genomic_DNA"/>
</dbReference>
<dbReference type="GO" id="GO:0046688">
    <property type="term" value="P:response to copper ion"/>
    <property type="evidence" value="ECO:0007669"/>
    <property type="project" value="InterPro"/>
</dbReference>
<dbReference type="PANTHER" id="PTHR34820:SF4">
    <property type="entry name" value="INNER MEMBRANE PROTEIN YEBZ"/>
    <property type="match status" value="1"/>
</dbReference>
<evidence type="ECO:0000256" key="5">
    <source>
        <dbReference type="ARBA" id="ARBA00022729"/>
    </source>
</evidence>
<comment type="caution">
    <text evidence="13">The sequence shown here is derived from an EMBL/GenBank/DDBJ whole genome shotgun (WGS) entry which is preliminary data.</text>
</comment>
<evidence type="ECO:0000256" key="4">
    <source>
        <dbReference type="ARBA" id="ARBA00022723"/>
    </source>
</evidence>
<evidence type="ECO:0000259" key="11">
    <source>
        <dbReference type="Pfam" id="PF04234"/>
    </source>
</evidence>
<evidence type="ECO:0000256" key="7">
    <source>
        <dbReference type="ARBA" id="ARBA00023008"/>
    </source>
</evidence>
<feature type="transmembrane region" description="Helical" evidence="9">
    <location>
        <begin position="278"/>
        <end position="297"/>
    </location>
</feature>
<keyword evidence="8 9" id="KW-0472">Membrane</keyword>
<evidence type="ECO:0000259" key="12">
    <source>
        <dbReference type="Pfam" id="PF05425"/>
    </source>
</evidence>
<dbReference type="GO" id="GO:0005507">
    <property type="term" value="F:copper ion binding"/>
    <property type="evidence" value="ECO:0007669"/>
    <property type="project" value="InterPro"/>
</dbReference>
<dbReference type="SUPFAM" id="SSF81296">
    <property type="entry name" value="E set domains"/>
    <property type="match status" value="1"/>
</dbReference>
<keyword evidence="4" id="KW-0479">Metal-binding</keyword>
<feature type="transmembrane region" description="Helical" evidence="9">
    <location>
        <begin position="249"/>
        <end position="272"/>
    </location>
</feature>
<keyword evidence="3 9" id="KW-0812">Transmembrane</keyword>
<dbReference type="PANTHER" id="PTHR34820">
    <property type="entry name" value="INNER MEMBRANE PROTEIN YEBZ"/>
    <property type="match status" value="1"/>
</dbReference>
<evidence type="ECO:0000256" key="10">
    <source>
        <dbReference type="SAM" id="SignalP"/>
    </source>
</evidence>
<evidence type="ECO:0000256" key="6">
    <source>
        <dbReference type="ARBA" id="ARBA00022989"/>
    </source>
</evidence>
<evidence type="ECO:0000256" key="2">
    <source>
        <dbReference type="ARBA" id="ARBA00022475"/>
    </source>
</evidence>
<gene>
    <name evidence="13" type="ORF">FHR70_003918</name>
</gene>
<feature type="transmembrane region" description="Helical" evidence="9">
    <location>
        <begin position="317"/>
        <end position="335"/>
    </location>
</feature>
<feature type="transmembrane region" description="Helical" evidence="9">
    <location>
        <begin position="215"/>
        <end position="237"/>
    </location>
</feature>
<dbReference type="InterPro" id="IPR014755">
    <property type="entry name" value="Cu-Rt/internalin_Ig-like"/>
</dbReference>
<dbReference type="AlphaFoldDB" id="A0A7W4VP86"/>
<organism evidence="13 14">
    <name type="scientific">Microvirga lupini</name>
    <dbReference type="NCBI Taxonomy" id="420324"/>
    <lineage>
        <taxon>Bacteria</taxon>
        <taxon>Pseudomonadati</taxon>
        <taxon>Pseudomonadota</taxon>
        <taxon>Alphaproteobacteria</taxon>
        <taxon>Hyphomicrobiales</taxon>
        <taxon>Methylobacteriaceae</taxon>
        <taxon>Microvirga</taxon>
    </lineage>
</organism>
<dbReference type="GO" id="GO:0005886">
    <property type="term" value="C:plasma membrane"/>
    <property type="evidence" value="ECO:0007669"/>
    <property type="project" value="UniProtKB-SubCell"/>
</dbReference>
<dbReference type="GO" id="GO:0006825">
    <property type="term" value="P:copper ion transport"/>
    <property type="evidence" value="ECO:0007669"/>
    <property type="project" value="InterPro"/>
</dbReference>
<protein>
    <submittedName>
        <fullName evidence="13">Copper transport protein</fullName>
    </submittedName>
</protein>
<dbReference type="InterPro" id="IPR007348">
    <property type="entry name" value="CopC_dom"/>
</dbReference>
<feature type="transmembrane region" description="Helical" evidence="9">
    <location>
        <begin position="387"/>
        <end position="408"/>
    </location>
</feature>
<dbReference type="Gene3D" id="2.60.40.1220">
    <property type="match status" value="1"/>
</dbReference>
<evidence type="ECO:0000256" key="9">
    <source>
        <dbReference type="SAM" id="Phobius"/>
    </source>
</evidence>